<organism evidence="6 7">
    <name type="scientific">Triparma strigata</name>
    <dbReference type="NCBI Taxonomy" id="1606541"/>
    <lineage>
        <taxon>Eukaryota</taxon>
        <taxon>Sar</taxon>
        <taxon>Stramenopiles</taxon>
        <taxon>Ochrophyta</taxon>
        <taxon>Bolidophyceae</taxon>
        <taxon>Parmales</taxon>
        <taxon>Triparmaceae</taxon>
        <taxon>Triparma</taxon>
    </lineage>
</organism>
<protein>
    <recommendedName>
        <fullName evidence="4">Kinesin-like protein</fullName>
    </recommendedName>
</protein>
<dbReference type="SUPFAM" id="SSF52540">
    <property type="entry name" value="P-loop containing nucleoside triphosphate hydrolases"/>
    <property type="match status" value="1"/>
</dbReference>
<dbReference type="InterPro" id="IPR036961">
    <property type="entry name" value="Kinesin_motor_dom_sf"/>
</dbReference>
<evidence type="ECO:0000313" key="7">
    <source>
        <dbReference type="Proteomes" id="UP001165085"/>
    </source>
</evidence>
<dbReference type="Proteomes" id="UP001165085">
    <property type="component" value="Unassembled WGS sequence"/>
</dbReference>
<comment type="caution">
    <text evidence="6">The sequence shown here is derived from an EMBL/GenBank/DDBJ whole genome shotgun (WGS) entry which is preliminary data.</text>
</comment>
<proteinExistence type="inferred from homology"/>
<dbReference type="GO" id="GO:0005871">
    <property type="term" value="C:kinesin complex"/>
    <property type="evidence" value="ECO:0007669"/>
    <property type="project" value="TreeGrafter"/>
</dbReference>
<dbReference type="GO" id="GO:0016887">
    <property type="term" value="F:ATP hydrolysis activity"/>
    <property type="evidence" value="ECO:0007669"/>
    <property type="project" value="TreeGrafter"/>
</dbReference>
<dbReference type="InterPro" id="IPR001752">
    <property type="entry name" value="Kinesin_motor_dom"/>
</dbReference>
<sequence length="360" mass="39839">MAYGQTGSGKTHTMFGPPGIMTRAANADYGLEPTADYGLYPRGVLDIVNRVRELNDSGTTFNYVLVASAVEIGIFGKVDMLVQAESGGGEVDWNELETKHDQCGVQLDRVAEPKYLYGQTEVNLHDEDRNIYRTFAAIATRNTMGTGMNNSSSRTCCFAAFLTLYCHDSNTDCVRKSRFQFVDLAGSERLKDAHNGNTNYRTNMHDANFMAGYCNNWCLMQLSRCVRELVQYRRQGSRGHFSFNSYLVDLVFMLSESLVGSAHTAIFVCLSQAPRNNMQSSVALDFGEVFSKLSIRPSANKWKKKAKLKLQAAATLTGAKAALGNAERSSGGAARNKHVPKRRAQIVMSRQLLDVLKQFG</sequence>
<evidence type="ECO:0000256" key="3">
    <source>
        <dbReference type="PROSITE-ProRule" id="PRU00283"/>
    </source>
</evidence>
<keyword evidence="7" id="KW-1185">Reference proteome</keyword>
<dbReference type="OrthoDB" id="122051at2759"/>
<dbReference type="Gene3D" id="3.40.850.10">
    <property type="entry name" value="Kinesin motor domain"/>
    <property type="match status" value="1"/>
</dbReference>
<dbReference type="PANTHER" id="PTHR24115">
    <property type="entry name" value="KINESIN-RELATED"/>
    <property type="match status" value="1"/>
</dbReference>
<accession>A0A9W7BUJ5</accession>
<dbReference type="GO" id="GO:0005524">
    <property type="term" value="F:ATP binding"/>
    <property type="evidence" value="ECO:0007669"/>
    <property type="project" value="UniProtKB-UniRule"/>
</dbReference>
<dbReference type="GO" id="GO:0008017">
    <property type="term" value="F:microtubule binding"/>
    <property type="evidence" value="ECO:0007669"/>
    <property type="project" value="InterPro"/>
</dbReference>
<evidence type="ECO:0000259" key="5">
    <source>
        <dbReference type="PROSITE" id="PS50067"/>
    </source>
</evidence>
<evidence type="ECO:0000313" key="6">
    <source>
        <dbReference type="EMBL" id="GMH94380.1"/>
    </source>
</evidence>
<feature type="binding site" evidence="3">
    <location>
        <begin position="4"/>
        <end position="11"/>
    </location>
    <ligand>
        <name>ATP</name>
        <dbReference type="ChEBI" id="CHEBI:30616"/>
    </ligand>
</feature>
<dbReference type="PROSITE" id="PS00411">
    <property type="entry name" value="KINESIN_MOTOR_1"/>
    <property type="match status" value="1"/>
</dbReference>
<dbReference type="SMART" id="SM00129">
    <property type="entry name" value="KISc"/>
    <property type="match status" value="1"/>
</dbReference>
<evidence type="ECO:0000256" key="2">
    <source>
        <dbReference type="ARBA" id="ARBA00022840"/>
    </source>
</evidence>
<dbReference type="InterPro" id="IPR019821">
    <property type="entry name" value="Kinesin_motor_CS"/>
</dbReference>
<keyword evidence="4" id="KW-0493">Microtubule</keyword>
<evidence type="ECO:0000256" key="4">
    <source>
        <dbReference type="RuleBase" id="RU000394"/>
    </source>
</evidence>
<dbReference type="PROSITE" id="PS50067">
    <property type="entry name" value="KINESIN_MOTOR_2"/>
    <property type="match status" value="1"/>
</dbReference>
<keyword evidence="2 3" id="KW-0067">ATP-binding</keyword>
<dbReference type="Pfam" id="PF00225">
    <property type="entry name" value="Kinesin"/>
    <property type="match status" value="1"/>
</dbReference>
<dbReference type="InterPro" id="IPR027417">
    <property type="entry name" value="P-loop_NTPase"/>
</dbReference>
<dbReference type="AlphaFoldDB" id="A0A9W7BUJ5"/>
<gene>
    <name evidence="6" type="ORF">TrST_g2704</name>
</gene>
<keyword evidence="3 4" id="KW-0505">Motor protein</keyword>
<feature type="domain" description="Kinesin motor" evidence="5">
    <location>
        <begin position="1"/>
        <end position="293"/>
    </location>
</feature>
<reference evidence="7" key="1">
    <citation type="journal article" date="2023" name="Commun. Biol.">
        <title>Genome analysis of Parmales, the sister group of diatoms, reveals the evolutionary specialization of diatoms from phago-mixotrophs to photoautotrophs.</title>
        <authorList>
            <person name="Ban H."/>
            <person name="Sato S."/>
            <person name="Yoshikawa S."/>
            <person name="Yamada K."/>
            <person name="Nakamura Y."/>
            <person name="Ichinomiya M."/>
            <person name="Sato N."/>
            <person name="Blanc-Mathieu R."/>
            <person name="Endo H."/>
            <person name="Kuwata A."/>
            <person name="Ogata H."/>
        </authorList>
    </citation>
    <scope>NUCLEOTIDE SEQUENCE [LARGE SCALE GENOMIC DNA]</scope>
    <source>
        <strain evidence="7">NIES 3701</strain>
    </source>
</reference>
<comment type="similarity">
    <text evidence="3 4">Belongs to the TRAFAC class myosin-kinesin ATPase superfamily. Kinesin family.</text>
</comment>
<name>A0A9W7BUJ5_9STRA</name>
<keyword evidence="1 3" id="KW-0547">Nucleotide-binding</keyword>
<evidence type="ECO:0000256" key="1">
    <source>
        <dbReference type="ARBA" id="ARBA00022741"/>
    </source>
</evidence>
<dbReference type="EMBL" id="BRXY01000430">
    <property type="protein sequence ID" value="GMH94380.1"/>
    <property type="molecule type" value="Genomic_DNA"/>
</dbReference>
<dbReference type="GO" id="GO:0007018">
    <property type="term" value="P:microtubule-based movement"/>
    <property type="evidence" value="ECO:0007669"/>
    <property type="project" value="InterPro"/>
</dbReference>
<dbReference type="GO" id="GO:0003777">
    <property type="term" value="F:microtubule motor activity"/>
    <property type="evidence" value="ECO:0007669"/>
    <property type="project" value="InterPro"/>
</dbReference>
<dbReference type="InterPro" id="IPR027640">
    <property type="entry name" value="Kinesin-like_fam"/>
</dbReference>
<dbReference type="GO" id="GO:0005874">
    <property type="term" value="C:microtubule"/>
    <property type="evidence" value="ECO:0007669"/>
    <property type="project" value="UniProtKB-KW"/>
</dbReference>